<dbReference type="PANTHER" id="PTHR36920">
    <property type="match status" value="1"/>
</dbReference>
<accession>A0A1I4RCK6</accession>
<organism evidence="2 3">
    <name type="scientific">Marinobacter pelagius</name>
    <dbReference type="NCBI Taxonomy" id="379482"/>
    <lineage>
        <taxon>Bacteria</taxon>
        <taxon>Pseudomonadati</taxon>
        <taxon>Pseudomonadota</taxon>
        <taxon>Gammaproteobacteria</taxon>
        <taxon>Pseudomonadales</taxon>
        <taxon>Marinobacteraceae</taxon>
        <taxon>Marinobacter</taxon>
    </lineage>
</organism>
<proteinExistence type="predicted"/>
<name>A0A1I4RCK6_9GAMM</name>
<sequence>MSRSFKLGVLAAAVMAAAPAAQAFEAGDFIGRVGAVMVDPDASSSDLRTDLAALPSVPGAQVDVDSDTQLGLRFSYMLTDQIAVGVLGATPFKHDIEGDGAALGGAGKLGETKHLPPTITLQYFPMPNNSKFQPYVGAGFNYTMFFEEKTTQTLTDTVDAVAQANLDTPAGTVDRTDLSLDDSFGLAAEVGMDYMITENIGLNAAIWWVDIDTDAEIGVYAADGSKITTGKLDVDIDPWVYMVGVSYKF</sequence>
<dbReference type="GO" id="GO:0019867">
    <property type="term" value="C:outer membrane"/>
    <property type="evidence" value="ECO:0007669"/>
    <property type="project" value="InterPro"/>
</dbReference>
<dbReference type="Proteomes" id="UP000199339">
    <property type="component" value="Unassembled WGS sequence"/>
</dbReference>
<protein>
    <submittedName>
        <fullName evidence="2">Outer membrane protein</fullName>
    </submittedName>
</protein>
<dbReference type="AlphaFoldDB" id="A0A1I4RCK6"/>
<dbReference type="PANTHER" id="PTHR36920:SF1">
    <property type="entry name" value="OUTER MEMBRANE PROTEIN W"/>
    <property type="match status" value="1"/>
</dbReference>
<evidence type="ECO:0000313" key="2">
    <source>
        <dbReference type="EMBL" id="SFM49690.1"/>
    </source>
</evidence>
<dbReference type="GO" id="GO:0055085">
    <property type="term" value="P:transmembrane transport"/>
    <property type="evidence" value="ECO:0007669"/>
    <property type="project" value="TreeGrafter"/>
</dbReference>
<evidence type="ECO:0000256" key="1">
    <source>
        <dbReference type="SAM" id="SignalP"/>
    </source>
</evidence>
<dbReference type="Pfam" id="PF03922">
    <property type="entry name" value="OmpW"/>
    <property type="match status" value="1"/>
</dbReference>
<dbReference type="InterPro" id="IPR011250">
    <property type="entry name" value="OMP/PagP_B-barrel"/>
</dbReference>
<dbReference type="EMBL" id="FOUR01000001">
    <property type="protein sequence ID" value="SFM49690.1"/>
    <property type="molecule type" value="Genomic_DNA"/>
</dbReference>
<dbReference type="InterPro" id="IPR005618">
    <property type="entry name" value="OMPW"/>
</dbReference>
<evidence type="ECO:0000313" key="3">
    <source>
        <dbReference type="Proteomes" id="UP000199339"/>
    </source>
</evidence>
<feature type="signal peptide" evidence="1">
    <location>
        <begin position="1"/>
        <end position="23"/>
    </location>
</feature>
<reference evidence="3" key="1">
    <citation type="submission" date="2016-10" db="EMBL/GenBank/DDBJ databases">
        <authorList>
            <person name="Varghese N."/>
            <person name="Submissions S."/>
        </authorList>
    </citation>
    <scope>NUCLEOTIDE SEQUENCE [LARGE SCALE GENOMIC DNA]</scope>
    <source>
        <strain evidence="3">CGMCC 1.6775</strain>
    </source>
</reference>
<gene>
    <name evidence="2" type="ORF">SAMN04487961_0477</name>
</gene>
<keyword evidence="3" id="KW-1185">Reference proteome</keyword>
<dbReference type="SUPFAM" id="SSF56925">
    <property type="entry name" value="OMPA-like"/>
    <property type="match status" value="1"/>
</dbReference>
<dbReference type="RefSeq" id="WP_091998180.1">
    <property type="nucleotide sequence ID" value="NZ_FOUR01000001.1"/>
</dbReference>
<keyword evidence="1" id="KW-0732">Signal</keyword>
<feature type="chain" id="PRO_5011727934" evidence="1">
    <location>
        <begin position="24"/>
        <end position="249"/>
    </location>
</feature>
<dbReference type="OrthoDB" id="9807574at2"/>
<dbReference type="Gene3D" id="2.40.160.20">
    <property type="match status" value="1"/>
</dbReference>